<keyword evidence="7" id="KW-0472">Membrane</keyword>
<dbReference type="Pfam" id="PF03459">
    <property type="entry name" value="TOBE"/>
    <property type="match status" value="1"/>
</dbReference>
<dbReference type="AlphaFoldDB" id="A0A2S7UQU9"/>
<protein>
    <recommendedName>
        <fullName evidence="14">ABC transporter domain-containing protein</fullName>
    </recommendedName>
</protein>
<proteinExistence type="predicted"/>
<keyword evidence="5" id="KW-0067">ATP-binding</keyword>
<comment type="caution">
    <text evidence="12">The sequence shown here is derived from an EMBL/GenBank/DDBJ whole genome shotgun (WGS) entry which is preliminary data.</text>
</comment>
<dbReference type="EMBL" id="MSCH01000003">
    <property type="protein sequence ID" value="PQJ52307.1"/>
    <property type="molecule type" value="Genomic_DNA"/>
</dbReference>
<feature type="domain" description="Mop" evidence="11">
    <location>
        <begin position="345"/>
        <end position="404"/>
    </location>
</feature>
<dbReference type="SMART" id="SM00382">
    <property type="entry name" value="AAA"/>
    <property type="match status" value="1"/>
</dbReference>
<reference evidence="12 13" key="1">
    <citation type="submission" date="2016-12" db="EMBL/GenBank/DDBJ databases">
        <title>Diversity of luminous bacteria.</title>
        <authorList>
            <person name="Yoshizawa S."/>
            <person name="Kogure K."/>
        </authorList>
    </citation>
    <scope>NUCLEOTIDE SEQUENCE [LARGE SCALE GENOMIC DNA]</scope>
    <source>
        <strain evidence="12 13">SA4-48</strain>
    </source>
</reference>
<keyword evidence="4" id="KW-0547">Nucleotide-binding</keyword>
<dbReference type="InterPro" id="IPR003439">
    <property type="entry name" value="ABC_transporter-like_ATP-bd"/>
</dbReference>
<keyword evidence="2" id="KW-1003">Cell membrane</keyword>
<evidence type="ECO:0000259" key="11">
    <source>
        <dbReference type="PROSITE" id="PS51866"/>
    </source>
</evidence>
<dbReference type="Pfam" id="PF00005">
    <property type="entry name" value="ABC_tran"/>
    <property type="match status" value="1"/>
</dbReference>
<name>A0A2S7UQU9_9GAMM</name>
<dbReference type="SUPFAM" id="SSF50331">
    <property type="entry name" value="MOP-like"/>
    <property type="match status" value="1"/>
</dbReference>
<evidence type="ECO:0000256" key="5">
    <source>
        <dbReference type="ARBA" id="ARBA00022840"/>
    </source>
</evidence>
<dbReference type="GO" id="GO:0005524">
    <property type="term" value="F:ATP binding"/>
    <property type="evidence" value="ECO:0007669"/>
    <property type="project" value="UniProtKB-KW"/>
</dbReference>
<dbReference type="InterPro" id="IPR050334">
    <property type="entry name" value="Molybdenum_import_ModC"/>
</dbReference>
<evidence type="ECO:0008006" key="14">
    <source>
        <dbReference type="Google" id="ProtNLM"/>
    </source>
</evidence>
<dbReference type="PANTHER" id="PTHR43514">
    <property type="entry name" value="ABC TRANSPORTER I FAMILY MEMBER 10"/>
    <property type="match status" value="1"/>
</dbReference>
<keyword evidence="6" id="KW-1278">Translocase</keyword>
<keyword evidence="13" id="KW-1185">Reference proteome</keyword>
<evidence type="ECO:0000256" key="3">
    <source>
        <dbReference type="ARBA" id="ARBA00022505"/>
    </source>
</evidence>
<evidence type="ECO:0000256" key="4">
    <source>
        <dbReference type="ARBA" id="ARBA00022741"/>
    </source>
</evidence>
<dbReference type="PROSITE" id="PS50893">
    <property type="entry name" value="ABC_TRANSPORTER_2"/>
    <property type="match status" value="1"/>
</dbReference>
<dbReference type="GO" id="GO:0016887">
    <property type="term" value="F:ATP hydrolysis activity"/>
    <property type="evidence" value="ECO:0007669"/>
    <property type="project" value="InterPro"/>
</dbReference>
<dbReference type="InterPro" id="IPR003593">
    <property type="entry name" value="AAA+_ATPase"/>
</dbReference>
<dbReference type="InterPro" id="IPR027417">
    <property type="entry name" value="P-loop_NTPase"/>
</dbReference>
<evidence type="ECO:0000256" key="1">
    <source>
        <dbReference type="ARBA" id="ARBA00022448"/>
    </source>
</evidence>
<feature type="domain" description="ABC transporter" evidence="10">
    <location>
        <begin position="1"/>
        <end position="244"/>
    </location>
</feature>
<gene>
    <name evidence="12" type="ORF">BTO11_00635</name>
</gene>
<dbReference type="Gene3D" id="3.40.50.300">
    <property type="entry name" value="P-loop containing nucleotide triphosphate hydrolases"/>
    <property type="match status" value="1"/>
</dbReference>
<keyword evidence="1" id="KW-0813">Transport</keyword>
<dbReference type="InterPro" id="IPR008995">
    <property type="entry name" value="Mo/tungstate-bd_C_term_dom"/>
</dbReference>
<sequence length="404" mass="44732">MNNLHIKIKNSHLNLSIDTSLPLSQGIVGVFGKSGAGKSTLLRVLASLEKAATEKTVLKKHGFEKNAEHTITWQQQEYNNVQAEQNPCLLQTQQAQLFPNLTVLENLEFVLKYSNWAKQTPFTIEQVIQWCGIEHLLTQPSISLSGGEQQRVNLARSLLCGKPIILLDEPFSALDWNARTQLLSLLVQLQQDYKLYFVIVSHSLKELALCSQHILVIDNGELVQSGSTTELIDKLTHASSNSEIDSGSKTDAGFSNQTRFSTLTLTNPVALTEYHLTKWQLSDGDKNLVIYTKGSETTRSESKGSENIGSESAGCESKNLDNKSSKKLVTLDANRVSLSRQANLDTSMLNHLEANITDITHIEHLVLVTLNVQGQTLYAEISLLSFSNLNLQLGETVFAQFKAL</sequence>
<accession>A0A2S7UQU9</accession>
<keyword evidence="3 8" id="KW-0500">Molybdenum</keyword>
<evidence type="ECO:0000256" key="8">
    <source>
        <dbReference type="PROSITE-ProRule" id="PRU01213"/>
    </source>
</evidence>
<dbReference type="SUPFAM" id="SSF52540">
    <property type="entry name" value="P-loop containing nucleoside triphosphate hydrolases"/>
    <property type="match status" value="1"/>
</dbReference>
<evidence type="ECO:0000256" key="7">
    <source>
        <dbReference type="ARBA" id="ARBA00023136"/>
    </source>
</evidence>
<evidence type="ECO:0000313" key="13">
    <source>
        <dbReference type="Proteomes" id="UP000239007"/>
    </source>
</evidence>
<dbReference type="Gene3D" id="2.40.50.100">
    <property type="match status" value="1"/>
</dbReference>
<evidence type="ECO:0000256" key="9">
    <source>
        <dbReference type="SAM" id="MobiDB-lite"/>
    </source>
</evidence>
<evidence type="ECO:0000259" key="10">
    <source>
        <dbReference type="PROSITE" id="PS50893"/>
    </source>
</evidence>
<dbReference type="PROSITE" id="PS00211">
    <property type="entry name" value="ABC_TRANSPORTER_1"/>
    <property type="match status" value="1"/>
</dbReference>
<organism evidence="12 13">
    <name type="scientific">Psychrosphaera saromensis</name>
    <dbReference type="NCBI Taxonomy" id="716813"/>
    <lineage>
        <taxon>Bacteria</taxon>
        <taxon>Pseudomonadati</taxon>
        <taxon>Pseudomonadota</taxon>
        <taxon>Gammaproteobacteria</taxon>
        <taxon>Alteromonadales</taxon>
        <taxon>Pseudoalteromonadaceae</taxon>
        <taxon>Psychrosphaera</taxon>
    </lineage>
</organism>
<evidence type="ECO:0000313" key="12">
    <source>
        <dbReference type="EMBL" id="PQJ52307.1"/>
    </source>
</evidence>
<evidence type="ECO:0000256" key="6">
    <source>
        <dbReference type="ARBA" id="ARBA00022967"/>
    </source>
</evidence>
<dbReference type="PANTHER" id="PTHR43514:SF4">
    <property type="entry name" value="ABC TRANSPORTER I FAMILY MEMBER 10"/>
    <property type="match status" value="1"/>
</dbReference>
<dbReference type="RefSeq" id="WP_105050766.1">
    <property type="nucleotide sequence ID" value="NZ_BMYG01000005.1"/>
</dbReference>
<evidence type="ECO:0000256" key="2">
    <source>
        <dbReference type="ARBA" id="ARBA00022475"/>
    </source>
</evidence>
<dbReference type="InterPro" id="IPR005116">
    <property type="entry name" value="Transp-assoc_OB_typ1"/>
</dbReference>
<dbReference type="GO" id="GO:0015689">
    <property type="term" value="P:molybdate ion transport"/>
    <property type="evidence" value="ECO:0007669"/>
    <property type="project" value="InterPro"/>
</dbReference>
<feature type="region of interest" description="Disordered" evidence="9">
    <location>
        <begin position="296"/>
        <end position="319"/>
    </location>
</feature>
<dbReference type="InterPro" id="IPR017871">
    <property type="entry name" value="ABC_transporter-like_CS"/>
</dbReference>
<dbReference type="Proteomes" id="UP000239007">
    <property type="component" value="Unassembled WGS sequence"/>
</dbReference>
<dbReference type="PROSITE" id="PS51866">
    <property type="entry name" value="MOP"/>
    <property type="match status" value="1"/>
</dbReference>
<dbReference type="InterPro" id="IPR004606">
    <property type="entry name" value="Mop_domain"/>
</dbReference>
<dbReference type="OrthoDB" id="9802264at2"/>